<dbReference type="GO" id="GO:0046579">
    <property type="term" value="P:positive regulation of Ras protein signal transduction"/>
    <property type="evidence" value="ECO:0007669"/>
    <property type="project" value="TreeGrafter"/>
</dbReference>
<dbReference type="AlphaFoldDB" id="M2SY90"/>
<evidence type="ECO:0000256" key="2">
    <source>
        <dbReference type="SAM" id="MobiDB-lite"/>
    </source>
</evidence>
<name>M2SY90_COCSN</name>
<dbReference type="OMA" id="YGMRVEW"/>
<dbReference type="Pfam" id="PF10494">
    <property type="entry name" value="Stk19"/>
    <property type="match status" value="1"/>
</dbReference>
<sequence length="327" mass="36031">MSLHATPAHSSRITKPRRKSGLAALGLKRKTSSPSNITPKQLSLPSEPSAYNDEQQPPSLLTDLKLCDIPEFITTMQTHTFSPLPKSPSLSSTLTSRILNHRRLLPPFISIAHLHAVSHSATRVDREISALVNTGVLRRIILPHRDASAIGEGVVLVREWARVVRENGDIPESLKEKYTTSLTSPTSLLDFTPKERQILLSTGFLTCDATAQNATYTLSLPNMGLYVKLVSDACSHLLKLLKQNTHGTMPLCDLADRWNGGVIDEGDVRAERKKVRGECQGVLPGRTKRWKRFYGMRVEWVVEECVGAGLVEVFETGSVGRGVRVVG</sequence>
<gene>
    <name evidence="3" type="ORF">COCSADRAFT_343502</name>
</gene>
<reference evidence="4" key="2">
    <citation type="journal article" date="2013" name="PLoS Genet.">
        <title>Comparative genome structure, secondary metabolite, and effector coding capacity across Cochliobolus pathogens.</title>
        <authorList>
            <person name="Condon B.J."/>
            <person name="Leng Y."/>
            <person name="Wu D."/>
            <person name="Bushley K.E."/>
            <person name="Ohm R.A."/>
            <person name="Otillar R."/>
            <person name="Martin J."/>
            <person name="Schackwitz W."/>
            <person name="Grimwood J."/>
            <person name="MohdZainudin N."/>
            <person name="Xue C."/>
            <person name="Wang R."/>
            <person name="Manning V.A."/>
            <person name="Dhillon B."/>
            <person name="Tu Z.J."/>
            <person name="Steffenson B.J."/>
            <person name="Salamov A."/>
            <person name="Sun H."/>
            <person name="Lowry S."/>
            <person name="LaButti K."/>
            <person name="Han J."/>
            <person name="Copeland A."/>
            <person name="Lindquist E."/>
            <person name="Barry K."/>
            <person name="Schmutz J."/>
            <person name="Baker S.E."/>
            <person name="Ciuffetti L.M."/>
            <person name="Grigoriev I.V."/>
            <person name="Zhong S."/>
            <person name="Turgeon B.G."/>
        </authorList>
    </citation>
    <scope>NUCLEOTIDE SEQUENCE [LARGE SCALE GENOMIC DNA]</scope>
    <source>
        <strain evidence="4">ND90Pr / ATCC 201652</strain>
    </source>
</reference>
<dbReference type="OrthoDB" id="3980126at2759"/>
<dbReference type="PANTHER" id="PTHR15243:SF0">
    <property type="entry name" value="SERINE_THREONINE-PROTEIN KINASE 19"/>
    <property type="match status" value="1"/>
</dbReference>
<reference evidence="3 4" key="1">
    <citation type="journal article" date="2012" name="PLoS Pathog.">
        <title>Diverse lifestyles and strategies of plant pathogenesis encoded in the genomes of eighteen Dothideomycetes fungi.</title>
        <authorList>
            <person name="Ohm R.A."/>
            <person name="Feau N."/>
            <person name="Henrissat B."/>
            <person name="Schoch C.L."/>
            <person name="Horwitz B.A."/>
            <person name="Barry K.W."/>
            <person name="Condon B.J."/>
            <person name="Copeland A.C."/>
            <person name="Dhillon B."/>
            <person name="Glaser F."/>
            <person name="Hesse C.N."/>
            <person name="Kosti I."/>
            <person name="LaButti K."/>
            <person name="Lindquist E.A."/>
            <person name="Lucas S."/>
            <person name="Salamov A.A."/>
            <person name="Bradshaw R.E."/>
            <person name="Ciuffetti L."/>
            <person name="Hamelin R.C."/>
            <person name="Kema G.H.J."/>
            <person name="Lawrence C."/>
            <person name="Scott J.A."/>
            <person name="Spatafora J.W."/>
            <person name="Turgeon B.G."/>
            <person name="de Wit P.J.G.M."/>
            <person name="Zhong S."/>
            <person name="Goodwin S.B."/>
            <person name="Grigoriev I.V."/>
        </authorList>
    </citation>
    <scope>NUCLEOTIDE SEQUENCE [LARGE SCALE GENOMIC DNA]</scope>
    <source>
        <strain evidence="4">ND90Pr / ATCC 201652</strain>
    </source>
</reference>
<proteinExistence type="inferred from homology"/>
<evidence type="ECO:0000313" key="4">
    <source>
        <dbReference type="Proteomes" id="UP000016934"/>
    </source>
</evidence>
<dbReference type="InterPro" id="IPR018865">
    <property type="entry name" value="STK19-like"/>
</dbReference>
<evidence type="ECO:0000313" key="3">
    <source>
        <dbReference type="EMBL" id="EMD61911.1"/>
    </source>
</evidence>
<dbReference type="eggNOG" id="ENOG502S7IU">
    <property type="taxonomic scope" value="Eukaryota"/>
</dbReference>
<dbReference type="KEGG" id="bsc:COCSADRAFT_343502"/>
<protein>
    <recommendedName>
        <fullName evidence="5">Serine-threonine protein kinase 19</fullName>
    </recommendedName>
</protein>
<evidence type="ECO:0008006" key="5">
    <source>
        <dbReference type="Google" id="ProtNLM"/>
    </source>
</evidence>
<dbReference type="PANTHER" id="PTHR15243">
    <property type="entry name" value="SERINE/THREONINE-PROTEIN KINASE 19"/>
    <property type="match status" value="1"/>
</dbReference>
<accession>M2SY90</accession>
<organism evidence="3 4">
    <name type="scientific">Cochliobolus sativus (strain ND90Pr / ATCC 201652)</name>
    <name type="common">Common root rot and spot blotch fungus</name>
    <name type="synonym">Bipolaris sorokiniana</name>
    <dbReference type="NCBI Taxonomy" id="665912"/>
    <lineage>
        <taxon>Eukaryota</taxon>
        <taxon>Fungi</taxon>
        <taxon>Dikarya</taxon>
        <taxon>Ascomycota</taxon>
        <taxon>Pezizomycotina</taxon>
        <taxon>Dothideomycetes</taxon>
        <taxon>Pleosporomycetidae</taxon>
        <taxon>Pleosporales</taxon>
        <taxon>Pleosporineae</taxon>
        <taxon>Pleosporaceae</taxon>
        <taxon>Bipolaris</taxon>
    </lineage>
</organism>
<dbReference type="EMBL" id="KB445647">
    <property type="protein sequence ID" value="EMD61911.1"/>
    <property type="molecule type" value="Genomic_DNA"/>
</dbReference>
<dbReference type="RefSeq" id="XP_007702280.1">
    <property type="nucleotide sequence ID" value="XM_007704090.1"/>
</dbReference>
<feature type="compositionally biased region" description="Polar residues" evidence="2">
    <location>
        <begin position="32"/>
        <end position="46"/>
    </location>
</feature>
<dbReference type="GeneID" id="19137605"/>
<feature type="region of interest" description="Disordered" evidence="2">
    <location>
        <begin position="1"/>
        <end position="57"/>
    </location>
</feature>
<dbReference type="Proteomes" id="UP000016934">
    <property type="component" value="Unassembled WGS sequence"/>
</dbReference>
<evidence type="ECO:0000256" key="1">
    <source>
        <dbReference type="ARBA" id="ARBA00093458"/>
    </source>
</evidence>
<dbReference type="HOGENOM" id="CLU_036328_0_0_1"/>
<keyword evidence="4" id="KW-1185">Reference proteome</keyword>
<comment type="similarity">
    <text evidence="1">Belongs to the STK19 family.</text>
</comment>